<comment type="caution">
    <text evidence="3">The sequence shown here is derived from an EMBL/GenBank/DDBJ whole genome shotgun (WGS) entry which is preliminary data.</text>
</comment>
<name>A0A9D4CWR8_DREPO</name>
<accession>A0A9D4CWR8</accession>
<keyword evidence="2" id="KW-1133">Transmembrane helix</keyword>
<reference evidence="3" key="1">
    <citation type="journal article" date="2019" name="bioRxiv">
        <title>The Genome of the Zebra Mussel, Dreissena polymorpha: A Resource for Invasive Species Research.</title>
        <authorList>
            <person name="McCartney M.A."/>
            <person name="Auch B."/>
            <person name="Kono T."/>
            <person name="Mallez S."/>
            <person name="Zhang Y."/>
            <person name="Obille A."/>
            <person name="Becker A."/>
            <person name="Abrahante J.E."/>
            <person name="Garbe J."/>
            <person name="Badalamenti J.P."/>
            <person name="Herman A."/>
            <person name="Mangelson H."/>
            <person name="Liachko I."/>
            <person name="Sullivan S."/>
            <person name="Sone E.D."/>
            <person name="Koren S."/>
            <person name="Silverstein K.A.T."/>
            <person name="Beckman K.B."/>
            <person name="Gohl D.M."/>
        </authorList>
    </citation>
    <scope>NUCLEOTIDE SEQUENCE</scope>
    <source>
        <strain evidence="3">Duluth1</strain>
        <tissue evidence="3">Whole animal</tissue>
    </source>
</reference>
<sequence length="113" mass="12325">MWSCYIENCIKACYENPLFDDDGTLGAETHTTIHKHPDGFTGKPYDLNNGGAQTSVHYRQSQPRRKLLYCAGFIIAFLAIVAIIVAIVISQRNSDNGSDSNKVSTGASTDNAI</sequence>
<gene>
    <name evidence="3" type="ORF">DPMN_041193</name>
</gene>
<dbReference type="EMBL" id="JAIWYP010000011">
    <property type="protein sequence ID" value="KAH3734747.1"/>
    <property type="molecule type" value="Genomic_DNA"/>
</dbReference>
<evidence type="ECO:0000256" key="2">
    <source>
        <dbReference type="SAM" id="Phobius"/>
    </source>
</evidence>
<evidence type="ECO:0000313" key="3">
    <source>
        <dbReference type="EMBL" id="KAH3734747.1"/>
    </source>
</evidence>
<feature type="region of interest" description="Disordered" evidence="1">
    <location>
        <begin position="93"/>
        <end position="113"/>
    </location>
</feature>
<dbReference type="Proteomes" id="UP000828390">
    <property type="component" value="Unassembled WGS sequence"/>
</dbReference>
<dbReference type="AlphaFoldDB" id="A0A9D4CWR8"/>
<evidence type="ECO:0000313" key="4">
    <source>
        <dbReference type="Proteomes" id="UP000828390"/>
    </source>
</evidence>
<keyword evidence="2" id="KW-0812">Transmembrane</keyword>
<protein>
    <submittedName>
        <fullName evidence="3">Uncharacterized protein</fullName>
    </submittedName>
</protein>
<proteinExistence type="predicted"/>
<keyword evidence="2" id="KW-0472">Membrane</keyword>
<evidence type="ECO:0000256" key="1">
    <source>
        <dbReference type="SAM" id="MobiDB-lite"/>
    </source>
</evidence>
<feature type="transmembrane region" description="Helical" evidence="2">
    <location>
        <begin position="67"/>
        <end position="89"/>
    </location>
</feature>
<organism evidence="3 4">
    <name type="scientific">Dreissena polymorpha</name>
    <name type="common">Zebra mussel</name>
    <name type="synonym">Mytilus polymorpha</name>
    <dbReference type="NCBI Taxonomy" id="45954"/>
    <lineage>
        <taxon>Eukaryota</taxon>
        <taxon>Metazoa</taxon>
        <taxon>Spiralia</taxon>
        <taxon>Lophotrochozoa</taxon>
        <taxon>Mollusca</taxon>
        <taxon>Bivalvia</taxon>
        <taxon>Autobranchia</taxon>
        <taxon>Heteroconchia</taxon>
        <taxon>Euheterodonta</taxon>
        <taxon>Imparidentia</taxon>
        <taxon>Neoheterodontei</taxon>
        <taxon>Myida</taxon>
        <taxon>Dreissenoidea</taxon>
        <taxon>Dreissenidae</taxon>
        <taxon>Dreissena</taxon>
    </lineage>
</organism>
<keyword evidence="4" id="KW-1185">Reference proteome</keyword>
<reference evidence="3" key="2">
    <citation type="submission" date="2020-11" db="EMBL/GenBank/DDBJ databases">
        <authorList>
            <person name="McCartney M.A."/>
            <person name="Auch B."/>
            <person name="Kono T."/>
            <person name="Mallez S."/>
            <person name="Becker A."/>
            <person name="Gohl D.M."/>
            <person name="Silverstein K.A.T."/>
            <person name="Koren S."/>
            <person name="Bechman K.B."/>
            <person name="Herman A."/>
            <person name="Abrahante J.E."/>
            <person name="Garbe J."/>
        </authorList>
    </citation>
    <scope>NUCLEOTIDE SEQUENCE</scope>
    <source>
        <strain evidence="3">Duluth1</strain>
        <tissue evidence="3">Whole animal</tissue>
    </source>
</reference>